<dbReference type="InterPro" id="IPR001611">
    <property type="entry name" value="Leu-rich_rpt"/>
</dbReference>
<dbReference type="SMART" id="SM00365">
    <property type="entry name" value="LRR_SD22"/>
    <property type="match status" value="6"/>
</dbReference>
<dbReference type="GO" id="GO:0031012">
    <property type="term" value="C:extracellular matrix"/>
    <property type="evidence" value="ECO:0007669"/>
    <property type="project" value="TreeGrafter"/>
</dbReference>
<keyword evidence="5" id="KW-1185">Reference proteome</keyword>
<evidence type="ECO:0000256" key="1">
    <source>
        <dbReference type="ARBA" id="ARBA00022614"/>
    </source>
</evidence>
<accession>A0A1J1IIV0</accession>
<reference evidence="4 5" key="1">
    <citation type="submission" date="2015-04" db="EMBL/GenBank/DDBJ databases">
        <authorList>
            <person name="Syromyatnikov M.Y."/>
            <person name="Popov V.N."/>
        </authorList>
    </citation>
    <scope>NUCLEOTIDE SEQUENCE [LARGE SCALE GENOMIC DNA]</scope>
</reference>
<gene>
    <name evidence="4" type="ORF">CLUMA_CG013400</name>
</gene>
<evidence type="ECO:0000256" key="2">
    <source>
        <dbReference type="ARBA" id="ARBA00022729"/>
    </source>
</evidence>
<organism evidence="4 5">
    <name type="scientific">Clunio marinus</name>
    <dbReference type="NCBI Taxonomy" id="568069"/>
    <lineage>
        <taxon>Eukaryota</taxon>
        <taxon>Metazoa</taxon>
        <taxon>Ecdysozoa</taxon>
        <taxon>Arthropoda</taxon>
        <taxon>Hexapoda</taxon>
        <taxon>Insecta</taxon>
        <taxon>Pterygota</taxon>
        <taxon>Neoptera</taxon>
        <taxon>Endopterygota</taxon>
        <taxon>Diptera</taxon>
        <taxon>Nematocera</taxon>
        <taxon>Chironomoidea</taxon>
        <taxon>Chironomidae</taxon>
        <taxon>Clunio</taxon>
    </lineage>
</organism>
<dbReference type="GO" id="GO:0005615">
    <property type="term" value="C:extracellular space"/>
    <property type="evidence" value="ECO:0007669"/>
    <property type="project" value="TreeGrafter"/>
</dbReference>
<proteinExistence type="predicted"/>
<keyword evidence="1" id="KW-0433">Leucine-rich repeat</keyword>
<evidence type="ECO:0000256" key="3">
    <source>
        <dbReference type="ARBA" id="ARBA00022737"/>
    </source>
</evidence>
<protein>
    <submittedName>
        <fullName evidence="4">CLUMA_CG013400, isoform A</fullName>
    </submittedName>
</protein>
<dbReference type="OrthoDB" id="676979at2759"/>
<dbReference type="Pfam" id="PF13855">
    <property type="entry name" value="LRR_8"/>
    <property type="match status" value="4"/>
</dbReference>
<dbReference type="InterPro" id="IPR003591">
    <property type="entry name" value="Leu-rich_rpt_typical-subtyp"/>
</dbReference>
<dbReference type="Proteomes" id="UP000183832">
    <property type="component" value="Unassembled WGS sequence"/>
</dbReference>
<dbReference type="PROSITE" id="PS51450">
    <property type="entry name" value="LRR"/>
    <property type="match status" value="3"/>
</dbReference>
<dbReference type="PANTHER" id="PTHR24373:SF275">
    <property type="entry name" value="TIR DOMAIN-CONTAINING PROTEIN"/>
    <property type="match status" value="1"/>
</dbReference>
<dbReference type="Gene3D" id="3.80.10.10">
    <property type="entry name" value="Ribonuclease Inhibitor"/>
    <property type="match status" value="2"/>
</dbReference>
<dbReference type="SUPFAM" id="SSF52058">
    <property type="entry name" value="L domain-like"/>
    <property type="match status" value="2"/>
</dbReference>
<dbReference type="EMBL" id="CVRI01000054">
    <property type="protein sequence ID" value="CRL00120.1"/>
    <property type="molecule type" value="Genomic_DNA"/>
</dbReference>
<evidence type="ECO:0000313" key="4">
    <source>
        <dbReference type="EMBL" id="CRL00120.1"/>
    </source>
</evidence>
<dbReference type="SMART" id="SM00369">
    <property type="entry name" value="LRR_TYP"/>
    <property type="match status" value="10"/>
</dbReference>
<sequence>MADVAEEIQGNWTSVRIINTASHTEFTNDAVNVPYLNVIQSLDLSRVGKLTLSDEGFRDYDSLKNLDISATELSTIKSSWFSKKTIETINLSENELQELKKESMKFFPQLRVFNASFNQIKTLEAKTFAESKKIEVIVLSHNRLVNVVFDDLQNLRQLYLEGNLIVTIWVWTFARMPKLQIINLAENAITGVVDRSFTALESLKYLNLSDNKIPYIGPWSFAGGSKIELETIDLSYNSITIMYPISLHEMIHALSLDLSFNKISEIYEKNFLKTTNLQMLNLQDNQIKKIAPKSFAKLTQLMTLDLSNNKLENFDVTLFDGNSFEDNRLRKLNLRNNLIKNVNKELFLLFNFLNNLDISENKLKTIPDDFLKTNKYLMSLNVASNQIEFFPSNFFTSLTFLKEFDVHNNQINYLPSMMDLDRLQSLKIGKNPWQCACLREFIAWTRVNDIELDKFNFNPPFPSCVVTTEMKCIKDFPLVDPDIKMKFNDGVSLVEMEVGRL</sequence>
<keyword evidence="2" id="KW-0732">Signal</keyword>
<dbReference type="PRINTS" id="PR00019">
    <property type="entry name" value="LEURICHRPT"/>
</dbReference>
<name>A0A1J1IIV0_9DIPT</name>
<dbReference type="InterPro" id="IPR032675">
    <property type="entry name" value="LRR_dom_sf"/>
</dbReference>
<dbReference type="InterPro" id="IPR050328">
    <property type="entry name" value="Dev_Immune_Receptor"/>
</dbReference>
<keyword evidence="3" id="KW-0677">Repeat</keyword>
<dbReference type="PANTHER" id="PTHR24373">
    <property type="entry name" value="SLIT RELATED LEUCINE-RICH REPEAT NEURONAL PROTEIN"/>
    <property type="match status" value="1"/>
</dbReference>
<dbReference type="AlphaFoldDB" id="A0A1J1IIV0"/>
<dbReference type="STRING" id="568069.A0A1J1IIV0"/>
<evidence type="ECO:0000313" key="5">
    <source>
        <dbReference type="Proteomes" id="UP000183832"/>
    </source>
</evidence>